<dbReference type="InterPro" id="IPR057746">
    <property type="entry name" value="CpnT-like_N"/>
</dbReference>
<name>A0A066YVZ2_9ACTN</name>
<feature type="compositionally biased region" description="Basic and acidic residues" evidence="1">
    <location>
        <begin position="1314"/>
        <end position="1345"/>
    </location>
</feature>
<dbReference type="Pfam" id="PF25547">
    <property type="entry name" value="WXG100_2"/>
    <property type="match status" value="1"/>
</dbReference>
<evidence type="ECO:0000259" key="2">
    <source>
        <dbReference type="Pfam" id="PF25547"/>
    </source>
</evidence>
<dbReference type="EMBL" id="JNBY01000123">
    <property type="protein sequence ID" value="KDN82110.1"/>
    <property type="molecule type" value="Genomic_DNA"/>
</dbReference>
<dbReference type="RefSeq" id="WP_244305473.1">
    <property type="nucleotide sequence ID" value="NZ_KK853997.1"/>
</dbReference>
<feature type="compositionally biased region" description="Low complexity" evidence="1">
    <location>
        <begin position="696"/>
        <end position="716"/>
    </location>
</feature>
<sequence>MAVELPEPLQWVLLLLAGCRWPEADEDQLRDMADHCRRTADGLKDAAQAGDATIKRALEGQQGVAAEALGKYWEKYSVGKGTQEEPGYLPGAINALNGMGDMLEQMANSAETAKIQIIAQLGILAFELATAEAEAPFTAGASMLEVPAFIAASRATVMATLKTLLKEMLVMAAKQAAQMGAINLLAQGIELAEGHRKSIDMKEVGQNALGGAVGGASAHLIGKGIGKAGEKLGVDAALKTTGGKMATGAAIGVGADVSTQLITTGKVDGESLLGSGLSGGAGAGLHAGASAAKGHFATPKAAEGPKLPGSGDHAGQDGPPTFNKPDSSGGASAYHGPAGSSSGSGSAGGSSGSSHTADAGSSVGAGSHSTASGSGTGESKVSGLTPFGAGRSADSPSVGAQSTGHTATPSHEATPAPAAASHQQAAEHVQESMAPRAETRQAAPTHESVPRQEAAAPTREMATPRTEAQPTAPVHESTPRQESAAPAHETLPRQEATVPAHETLPRQEGAAPAHETLPRQEAAAPAHETLPRQEPAAPDHETLPRQEAAAPAHETLPRQEAAAPHHESTPRQEAAVPAHETLPRQEAAAPAHESIPRQEVAAPVHETVAPRAEQQPAVQPHESVPRQETVAAQPHTVAPAHESVPVAQVHESAPRQEAVPAAHEPVQSQAAAPVHESAPRQEAVNQTVSRESSDVPEAAPQAARPAGAGGMPNLSGVLGGGGTHLDGGTRLSAGPAAPRTVAGPDQVPGQILPDGAGEVPPAANTTQNPMAGGFTPGPVGGAGTHGGAGASGHAGPSATVPRQGRDSHVVADPNRTAQAPAGGTIRPGAGRASESGAGTPPRNHGEATSRPVSEQAHDRLLERQRQQREAELRELGQKSSVRDAVDQLGGRQRPVATRPVDADRLRQDLPGMTPHERAQEIANLTPENRRWLARDPQFVDALKSTLPPHEFARTAAELIVHVDPRAEQAASARQEAQQQVARMLQDPDTAARLMKNGADVVIVPKDVRMTDVPDLHGLAGAHNHSEAGGGRGYDDMRGSGGRHSAVTEENLLGEHTSVGNDRHYQDGYSTTTHEFSHTVHRFGLDANDQKVITDTFTRKSTDPNAPWPDGPLHGANGEKNYSSRDEQEYFAQVTNAYLGTNHGTDPYTGHPRNNGAEWVRKNEPELLPLLEKLYGGKPSEVHDGRANPVHETAAENAKYDGFREFMDHVEGNDTAAAGEHRPPAAEHQPRPSTSPGRGPAAARRHPARGPAVPAAGGQQQYRAGEFGPGEAHPGRRLRAQDRRPEDLRHHRVVPRQLARVPAGPGRSGGLRAGRSVDRRHQRDPEPVPEREAPARRRGVPGDRPGRGATAVGQRGVGEGQPPARPAGRTPRAARPPGDRQGRDAGPARPPGDLRARADQGRQSGQPRPGRPAAGTAGRRAPDPAGRHPADHRRGGRQRPAAGRGRAAQDRREGGRHGLRRPRQAGRGPRTPAGDAEEGPRGPRAGPAGRQRGGRGPAERPAPGGRQPPRRRVGPDQEGRLDAVRPGLPRGVRLLRPRRDEPAAARREGHRADAQERRQAGAGGRQPQPRDRRLHGAQVRDGGGVQGPLDGRGQPPRGLGRVRRLRHGDGPGPAPHLRLLRAEGRGAARRRRA</sequence>
<protein>
    <recommendedName>
        <fullName evidence="2">Outer membrane channel protein CpnT-like N-terminal domain-containing protein</fullName>
    </recommendedName>
</protein>
<dbReference type="eggNOG" id="COG3064">
    <property type="taxonomic scope" value="Bacteria"/>
</dbReference>
<evidence type="ECO:0000256" key="1">
    <source>
        <dbReference type="SAM" id="MobiDB-lite"/>
    </source>
</evidence>
<accession>A0A066YVZ2</accession>
<feature type="compositionally biased region" description="Basic and acidic residues" evidence="1">
    <location>
        <begin position="1278"/>
        <end position="1288"/>
    </location>
</feature>
<feature type="domain" description="Outer membrane channel protein CpnT-like N-terminal" evidence="2">
    <location>
        <begin position="6"/>
        <end position="148"/>
    </location>
</feature>
<organism evidence="3 4">
    <name type="scientific">Kitasatospora cheerisanensis KCTC 2395</name>
    <dbReference type="NCBI Taxonomy" id="1348663"/>
    <lineage>
        <taxon>Bacteria</taxon>
        <taxon>Bacillati</taxon>
        <taxon>Actinomycetota</taxon>
        <taxon>Actinomycetes</taxon>
        <taxon>Kitasatosporales</taxon>
        <taxon>Streptomycetaceae</taxon>
        <taxon>Kitasatospora</taxon>
    </lineage>
</organism>
<feature type="compositionally biased region" description="Low complexity" evidence="1">
    <location>
        <begin position="1404"/>
        <end position="1418"/>
    </location>
</feature>
<feature type="compositionally biased region" description="Low complexity" evidence="1">
    <location>
        <begin position="1365"/>
        <end position="1375"/>
    </location>
</feature>
<gene>
    <name evidence="3" type="ORF">KCH_61260</name>
</gene>
<feature type="compositionally biased region" description="Low complexity" evidence="1">
    <location>
        <begin position="1248"/>
        <end position="1257"/>
    </location>
</feature>
<proteinExistence type="predicted"/>
<dbReference type="eggNOG" id="COG1196">
    <property type="taxonomic scope" value="Bacteria"/>
</dbReference>
<evidence type="ECO:0000313" key="3">
    <source>
        <dbReference type="EMBL" id="KDN82110.1"/>
    </source>
</evidence>
<evidence type="ECO:0000313" key="4">
    <source>
        <dbReference type="Proteomes" id="UP000027178"/>
    </source>
</evidence>
<feature type="region of interest" description="Disordered" evidence="1">
    <location>
        <begin position="1214"/>
        <end position="1632"/>
    </location>
</feature>
<dbReference type="SUPFAM" id="SSF55486">
    <property type="entry name" value="Metalloproteases ('zincins'), catalytic domain"/>
    <property type="match status" value="1"/>
</dbReference>
<dbReference type="HOGENOM" id="CLU_243112_0_0_11"/>
<feature type="compositionally biased region" description="Low complexity" evidence="1">
    <location>
        <begin position="1523"/>
        <end position="1533"/>
    </location>
</feature>
<feature type="compositionally biased region" description="Gly residues" evidence="1">
    <location>
        <begin position="774"/>
        <end position="792"/>
    </location>
</feature>
<feature type="compositionally biased region" description="Basic and acidic residues" evidence="1">
    <location>
        <begin position="1218"/>
        <end position="1229"/>
    </location>
</feature>
<keyword evidence="4" id="KW-1185">Reference proteome</keyword>
<feature type="region of interest" description="Disordered" evidence="1">
    <location>
        <begin position="1097"/>
        <end position="1120"/>
    </location>
</feature>
<feature type="region of interest" description="Disordered" evidence="1">
    <location>
        <begin position="1019"/>
        <end position="1043"/>
    </location>
</feature>
<comment type="caution">
    <text evidence="3">The sequence shown here is derived from an EMBL/GenBank/DDBJ whole genome shotgun (WGS) entry which is preliminary data.</text>
</comment>
<feature type="region of interest" description="Disordered" evidence="1">
    <location>
        <begin position="295"/>
        <end position="900"/>
    </location>
</feature>
<feature type="compositionally biased region" description="Low complexity" evidence="1">
    <location>
        <begin position="1586"/>
        <end position="1598"/>
    </location>
</feature>
<dbReference type="Proteomes" id="UP000027178">
    <property type="component" value="Unassembled WGS sequence"/>
</dbReference>
<feature type="compositionally biased region" description="Polar residues" evidence="1">
    <location>
        <begin position="394"/>
        <end position="405"/>
    </location>
</feature>
<feature type="compositionally biased region" description="Basic and acidic residues" evidence="1">
    <location>
        <begin position="1419"/>
        <end position="1432"/>
    </location>
</feature>
<reference evidence="3 4" key="1">
    <citation type="submission" date="2014-05" db="EMBL/GenBank/DDBJ databases">
        <title>Draft Genome Sequence of Kitasatospora cheerisanensis KCTC 2395.</title>
        <authorList>
            <person name="Nam D.H."/>
        </authorList>
    </citation>
    <scope>NUCLEOTIDE SEQUENCE [LARGE SCALE GENOMIC DNA]</scope>
    <source>
        <strain evidence="3 4">KCTC 2395</strain>
    </source>
</reference>
<feature type="compositionally biased region" description="Basic and acidic residues" evidence="1">
    <location>
        <begin position="1512"/>
        <end position="1522"/>
    </location>
</feature>
<feature type="compositionally biased region" description="Basic and acidic residues" evidence="1">
    <location>
        <begin position="1446"/>
        <end position="1455"/>
    </location>
</feature>
<feature type="compositionally biased region" description="Basic and acidic residues" evidence="1">
    <location>
        <begin position="1536"/>
        <end position="1558"/>
    </location>
</feature>
<feature type="compositionally biased region" description="Low complexity" evidence="1">
    <location>
        <begin position="406"/>
        <end position="427"/>
    </location>
</feature>
<feature type="compositionally biased region" description="Basic and acidic residues" evidence="1">
    <location>
        <begin position="855"/>
        <end position="885"/>
    </location>
</feature>
<feature type="compositionally biased region" description="Low complexity" evidence="1">
    <location>
        <begin position="352"/>
        <end position="373"/>
    </location>
</feature>
<feature type="compositionally biased region" description="Low complexity" evidence="1">
    <location>
        <begin position="327"/>
        <end position="344"/>
    </location>
</feature>
<dbReference type="PATRIC" id="fig|1348663.4.peg.5928"/>